<dbReference type="InterPro" id="IPR022385">
    <property type="entry name" value="Rhs_assc_core"/>
</dbReference>
<dbReference type="Gene3D" id="2.180.10.10">
    <property type="entry name" value="RHS repeat-associated core"/>
    <property type="match status" value="1"/>
</dbReference>
<dbReference type="Proteomes" id="UP000000753">
    <property type="component" value="Chromosome"/>
</dbReference>
<reference evidence="3 4" key="1">
    <citation type="journal article" date="2008" name="PLoS ONE">
        <title>Environmental adaptation: genomic analysis of the piezotolerant and psychrotolerant deep-sea iron reducing bacterium Shewanella piezotolerans WP3.</title>
        <authorList>
            <person name="Wang F."/>
            <person name="Wang J."/>
            <person name="Jian H."/>
            <person name="Zhang B."/>
            <person name="Li S."/>
            <person name="Wang F."/>
            <person name="Zeng X."/>
            <person name="Gao L."/>
            <person name="Bartlett D.H."/>
            <person name="Yu J."/>
            <person name="Hu S."/>
            <person name="Xiao X."/>
        </authorList>
    </citation>
    <scope>NUCLEOTIDE SEQUENCE [LARGE SCALE GENOMIC DNA]</scope>
    <source>
        <strain evidence="4">WP3 / JCM 13877</strain>
    </source>
</reference>
<evidence type="ECO:0000313" key="4">
    <source>
        <dbReference type="Proteomes" id="UP000000753"/>
    </source>
</evidence>
<dbReference type="NCBIfam" id="TIGR03696">
    <property type="entry name" value="Rhs_assc_core"/>
    <property type="match status" value="1"/>
</dbReference>
<proteinExistence type="predicted"/>
<dbReference type="OrthoDB" id="9816400at2"/>
<dbReference type="EMBL" id="CP000472">
    <property type="protein sequence ID" value="ACJ27297.1"/>
    <property type="molecule type" value="Genomic_DNA"/>
</dbReference>
<evidence type="ECO:0000313" key="3">
    <source>
        <dbReference type="EMBL" id="ACJ27297.1"/>
    </source>
</evidence>
<gene>
    <name evidence="3" type="ordered locus">swp_0466</name>
</gene>
<dbReference type="RefSeq" id="WP_020910678.1">
    <property type="nucleotide sequence ID" value="NC_011566.1"/>
</dbReference>
<protein>
    <submittedName>
        <fullName evidence="3">RHS-like protein, putative</fullName>
    </submittedName>
</protein>
<sequence>MALVNLTDAGNEVYYLSNDHLGRPEVVTDKYGEVVWQAKNLAFDREVLIDHVGGLNLGLPGQYYDSEKDSWQNGFRDYDAKTARYLQSDPIGLAGGNNLYRYALNSSLIWFDETGLRPEGNGPRDQGRPGGQEGSSSGCKLYSFDAEQQQYLKLAAQLIEAYKTQAGVIGAISNGYDLGGASATLLEAAINDGLRDINFFLSTEGKYHIPSSYVARVINWPVLQVNWNLYNSGNDSAEVIMNNFISSQLKEK</sequence>
<dbReference type="PRINTS" id="PR00394">
    <property type="entry name" value="RHSPROTEIN"/>
</dbReference>
<dbReference type="KEGG" id="swp:swp_0466"/>
<dbReference type="eggNOG" id="COG3209">
    <property type="taxonomic scope" value="Bacteria"/>
</dbReference>
<feature type="region of interest" description="Disordered" evidence="1">
    <location>
        <begin position="118"/>
        <end position="139"/>
    </location>
</feature>
<dbReference type="STRING" id="225849.swp_0466"/>
<name>B8CI21_SHEPW</name>
<dbReference type="HOGENOM" id="CLU_1102210_0_0_6"/>
<dbReference type="Pfam" id="PF03527">
    <property type="entry name" value="RHS"/>
    <property type="match status" value="1"/>
</dbReference>
<dbReference type="InterPro" id="IPR050708">
    <property type="entry name" value="T6SS_VgrG/RHS"/>
</dbReference>
<organism evidence="3 4">
    <name type="scientific">Shewanella piezotolerans (strain WP3 / JCM 13877)</name>
    <dbReference type="NCBI Taxonomy" id="225849"/>
    <lineage>
        <taxon>Bacteria</taxon>
        <taxon>Pseudomonadati</taxon>
        <taxon>Pseudomonadota</taxon>
        <taxon>Gammaproteobacteria</taxon>
        <taxon>Alteromonadales</taxon>
        <taxon>Shewanellaceae</taxon>
        <taxon>Shewanella</taxon>
    </lineage>
</organism>
<dbReference type="InterPro" id="IPR001826">
    <property type="entry name" value="RHS"/>
</dbReference>
<dbReference type="PANTHER" id="PTHR32305:SF15">
    <property type="entry name" value="PROTEIN RHSA-RELATED"/>
    <property type="match status" value="1"/>
</dbReference>
<dbReference type="PANTHER" id="PTHR32305">
    <property type="match status" value="1"/>
</dbReference>
<evidence type="ECO:0000256" key="1">
    <source>
        <dbReference type="SAM" id="MobiDB-lite"/>
    </source>
</evidence>
<keyword evidence="4" id="KW-1185">Reference proteome</keyword>
<accession>B8CI21</accession>
<dbReference type="AlphaFoldDB" id="B8CI21"/>
<feature type="domain" description="RHS protein conserved region" evidence="2">
    <location>
        <begin position="13"/>
        <end position="42"/>
    </location>
</feature>
<evidence type="ECO:0000259" key="2">
    <source>
        <dbReference type="Pfam" id="PF03527"/>
    </source>
</evidence>